<evidence type="ECO:0000313" key="2">
    <source>
        <dbReference type="EMBL" id="KAL3891358.1"/>
    </source>
</evidence>
<keyword evidence="3" id="KW-1185">Reference proteome</keyword>
<name>A0ABD3Y221_SINWO</name>
<organism evidence="2 3">
    <name type="scientific">Sinanodonta woodiana</name>
    <name type="common">Chinese pond mussel</name>
    <name type="synonym">Anodonta woodiana</name>
    <dbReference type="NCBI Taxonomy" id="1069815"/>
    <lineage>
        <taxon>Eukaryota</taxon>
        <taxon>Metazoa</taxon>
        <taxon>Spiralia</taxon>
        <taxon>Lophotrochozoa</taxon>
        <taxon>Mollusca</taxon>
        <taxon>Bivalvia</taxon>
        <taxon>Autobranchia</taxon>
        <taxon>Heteroconchia</taxon>
        <taxon>Palaeoheterodonta</taxon>
        <taxon>Unionida</taxon>
        <taxon>Unionoidea</taxon>
        <taxon>Unionidae</taxon>
        <taxon>Unioninae</taxon>
        <taxon>Sinanodonta</taxon>
    </lineage>
</organism>
<dbReference type="InterPro" id="IPR018289">
    <property type="entry name" value="MULE_transposase_dom"/>
</dbReference>
<accession>A0ABD3Y221</accession>
<dbReference type="EMBL" id="JBJQND010000001">
    <property type="protein sequence ID" value="KAL3891358.1"/>
    <property type="molecule type" value="Genomic_DNA"/>
</dbReference>
<comment type="caution">
    <text evidence="2">The sequence shown here is derived from an EMBL/GenBank/DDBJ whole genome shotgun (WGS) entry which is preliminary data.</text>
</comment>
<feature type="domain" description="MULE transposase" evidence="1">
    <location>
        <begin position="197"/>
        <end position="265"/>
    </location>
</feature>
<dbReference type="Pfam" id="PF10551">
    <property type="entry name" value="MULE"/>
    <property type="match status" value="1"/>
</dbReference>
<protein>
    <recommendedName>
        <fullName evidence="1">MULE transposase domain-containing protein</fullName>
    </recommendedName>
</protein>
<reference evidence="2 3" key="1">
    <citation type="submission" date="2024-11" db="EMBL/GenBank/DDBJ databases">
        <title>Chromosome-level genome assembly of the freshwater bivalve Anodonta woodiana.</title>
        <authorList>
            <person name="Chen X."/>
        </authorList>
    </citation>
    <scope>NUCLEOTIDE SEQUENCE [LARGE SCALE GENOMIC DNA]</scope>
    <source>
        <strain evidence="2">MN2024</strain>
        <tissue evidence="2">Gills</tissue>
    </source>
</reference>
<proteinExistence type="predicted"/>
<dbReference type="Proteomes" id="UP001634394">
    <property type="component" value="Unassembled WGS sequence"/>
</dbReference>
<evidence type="ECO:0000259" key="1">
    <source>
        <dbReference type="Pfam" id="PF10551"/>
    </source>
</evidence>
<gene>
    <name evidence="2" type="ORF">ACJMK2_003620</name>
</gene>
<dbReference type="AlphaFoldDB" id="A0ABD3Y221"/>
<sequence length="292" mass="33467">MLNVHRAYSRHKNSLKYKRRVAWIGNVPHDMTLSKSVSIMEYMFVTTQRVKVVAASMVKHDSAKNVYDKINQGEDVYDIPRNIKVVQNIKHRQKRQERQPAKDVHNTNQADHILNVESKVYSQHHLIRVVRHVNSGPSIILYTDAQIQDIKRFSCTMDGTVLGVDKTFNLGEMYLTSTVFKSRALLRTDTGESPTCILFGPSFLHGKSDFETYNAFFSQIASQFTDEEIENMVVGSDEKTAIRKSLKRSFPGAKQIVCTLHLKKNVTDYLKNRVGVNVQDRKSVLNTLYTSR</sequence>
<evidence type="ECO:0000313" key="3">
    <source>
        <dbReference type="Proteomes" id="UP001634394"/>
    </source>
</evidence>